<evidence type="ECO:0000313" key="3">
    <source>
        <dbReference type="EMBL" id="TFE04075.1"/>
    </source>
</evidence>
<evidence type="ECO:0000313" key="4">
    <source>
        <dbReference type="Proteomes" id="UP000297776"/>
    </source>
</evidence>
<keyword evidence="1" id="KW-1133">Transmembrane helix</keyword>
<dbReference type="EMBL" id="SORX01000001">
    <property type="protein sequence ID" value="TFE04075.1"/>
    <property type="molecule type" value="Genomic_DNA"/>
</dbReference>
<organism evidence="3 4">
    <name type="scientific">Jeotgalibacillus salarius</name>
    <dbReference type="NCBI Taxonomy" id="546023"/>
    <lineage>
        <taxon>Bacteria</taxon>
        <taxon>Bacillati</taxon>
        <taxon>Bacillota</taxon>
        <taxon>Bacilli</taxon>
        <taxon>Bacillales</taxon>
        <taxon>Caryophanaceae</taxon>
        <taxon>Jeotgalibacillus</taxon>
    </lineage>
</organism>
<keyword evidence="1" id="KW-0812">Transmembrane</keyword>
<keyword evidence="1" id="KW-0472">Membrane</keyword>
<name>A0A4Y8LSY1_9BACL</name>
<sequence length="62" mass="7046">MFEGIFLLIVGLIIAWKPVIPWFLHIGWLINAEQSELSYIIFRGGGILMAIAGFFYVLGEFI</sequence>
<comment type="caution">
    <text evidence="3">The sequence shown here is derived from an EMBL/GenBank/DDBJ whole genome shotgun (WGS) entry which is preliminary data.</text>
</comment>
<evidence type="ECO:0000259" key="2">
    <source>
        <dbReference type="Pfam" id="PF19701"/>
    </source>
</evidence>
<feature type="transmembrane region" description="Helical" evidence="1">
    <location>
        <begin position="37"/>
        <end position="58"/>
    </location>
</feature>
<gene>
    <name evidence="3" type="ORF">E2626_01760</name>
</gene>
<dbReference type="Pfam" id="PF19701">
    <property type="entry name" value="DUF6199"/>
    <property type="match status" value="1"/>
</dbReference>
<keyword evidence="4" id="KW-1185">Reference proteome</keyword>
<evidence type="ECO:0000256" key="1">
    <source>
        <dbReference type="SAM" id="Phobius"/>
    </source>
</evidence>
<protein>
    <recommendedName>
        <fullName evidence="2">DUF6199 domain-containing protein</fullName>
    </recommendedName>
</protein>
<feature type="domain" description="DUF6199" evidence="2">
    <location>
        <begin position="4"/>
        <end position="58"/>
    </location>
</feature>
<dbReference type="OrthoDB" id="9884402at2"/>
<dbReference type="Proteomes" id="UP000297776">
    <property type="component" value="Unassembled WGS sequence"/>
</dbReference>
<dbReference type="AlphaFoldDB" id="A0A4Y8LSY1"/>
<dbReference type="RefSeq" id="WP_134379005.1">
    <property type="nucleotide sequence ID" value="NZ_SORX01000001.1"/>
</dbReference>
<accession>A0A4Y8LSY1</accession>
<dbReference type="InterPro" id="IPR045679">
    <property type="entry name" value="DUF6199"/>
</dbReference>
<feature type="transmembrane region" description="Helical" evidence="1">
    <location>
        <begin position="6"/>
        <end position="30"/>
    </location>
</feature>
<reference evidence="3 4" key="1">
    <citation type="submission" date="2019-03" db="EMBL/GenBank/DDBJ databases">
        <authorList>
            <person name="Yang Y."/>
        </authorList>
    </citation>
    <scope>NUCLEOTIDE SEQUENCE [LARGE SCALE GENOMIC DNA]</scope>
    <source>
        <strain evidence="3 4">ASL-1</strain>
    </source>
</reference>
<proteinExistence type="predicted"/>